<dbReference type="EMBL" id="JAVAIM010000001">
    <property type="protein sequence ID" value="MDP4574406.1"/>
    <property type="molecule type" value="Genomic_DNA"/>
</dbReference>
<dbReference type="SUPFAM" id="SSF51735">
    <property type="entry name" value="NAD(P)-binding Rossmann-fold domains"/>
    <property type="match status" value="1"/>
</dbReference>
<keyword evidence="3" id="KW-0732">Signal</keyword>
<dbReference type="Pfam" id="PF22725">
    <property type="entry name" value="GFO_IDH_MocA_C3"/>
    <property type="match status" value="1"/>
</dbReference>
<evidence type="ECO:0000313" key="7">
    <source>
        <dbReference type="Proteomes" id="UP001240639"/>
    </source>
</evidence>
<feature type="chain" id="PRO_5046824111" evidence="3">
    <location>
        <begin position="34"/>
        <end position="396"/>
    </location>
</feature>
<keyword evidence="1" id="KW-0560">Oxidoreductase</keyword>
<keyword evidence="2" id="KW-0812">Transmembrane</keyword>
<accession>A0ABT9HMN1</accession>
<evidence type="ECO:0000256" key="2">
    <source>
        <dbReference type="SAM" id="Phobius"/>
    </source>
</evidence>
<dbReference type="Gene3D" id="3.30.360.10">
    <property type="entry name" value="Dihydrodipicolinate Reductase, domain 2"/>
    <property type="match status" value="1"/>
</dbReference>
<dbReference type="PRINTS" id="PR01775">
    <property type="entry name" value="GLFROXRDTASE"/>
</dbReference>
<dbReference type="Pfam" id="PF01408">
    <property type="entry name" value="GFO_IDH_MocA"/>
    <property type="match status" value="1"/>
</dbReference>
<dbReference type="InterPro" id="IPR008354">
    <property type="entry name" value="Glc-Fru_OxRdtase_bac"/>
</dbReference>
<name>A0ABT9HMN1_9SPHN</name>
<evidence type="ECO:0000259" key="5">
    <source>
        <dbReference type="Pfam" id="PF22725"/>
    </source>
</evidence>
<sequence length="396" mass="42455">MEKTGKRRHPTRRETLVGGASAAALFAAGSAAAQTAEGQPLMGNPDLPEEPRKRMGWAIVGLGTFGVGQVIPGFANARHSRMTAFVSGNSDKAQTLGERYGVGRHYDYSSFDSIAEDPEIDCVYIVLPVGLHAEYTIRALKAGKHVLCEKPMATSAKEAEAMVRAAAEAQRKLGVAYRVHFEPNNVHVLGQVRGGTLGTMRFISAEHGFSANPDYPPHKWRLEKALGGGGSLWDIGIYGINTSLMMLPGDRVTGVSAAYATPEGDPRFTEVEGAIDYRLTMASGINLQGSSSYCWSPYVSRQRFFGSEASVELQPATTYGFNQITLESGGSAPRTYQAGDAMSQFAAQVDGFSLAARGAMELRTPGEMGLRDMRIMEACYASADQNGAVVKIDIPV</sequence>
<dbReference type="InterPro" id="IPR000683">
    <property type="entry name" value="Gfo/Idh/MocA-like_OxRdtase_N"/>
</dbReference>
<dbReference type="PANTHER" id="PTHR43818">
    <property type="entry name" value="BCDNA.GH03377"/>
    <property type="match status" value="1"/>
</dbReference>
<proteinExistence type="predicted"/>
<dbReference type="Gene3D" id="3.40.50.720">
    <property type="entry name" value="NAD(P)-binding Rossmann-like Domain"/>
    <property type="match status" value="1"/>
</dbReference>
<dbReference type="InterPro" id="IPR055170">
    <property type="entry name" value="GFO_IDH_MocA-like_dom"/>
</dbReference>
<protein>
    <submittedName>
        <fullName evidence="6">Gfo/Idh/MocA family oxidoreductase</fullName>
    </submittedName>
</protein>
<evidence type="ECO:0000313" key="6">
    <source>
        <dbReference type="EMBL" id="MDP4574406.1"/>
    </source>
</evidence>
<dbReference type="PANTHER" id="PTHR43818:SF11">
    <property type="entry name" value="BCDNA.GH03377"/>
    <property type="match status" value="1"/>
</dbReference>
<dbReference type="InterPro" id="IPR036291">
    <property type="entry name" value="NAD(P)-bd_dom_sf"/>
</dbReference>
<dbReference type="PROSITE" id="PS51318">
    <property type="entry name" value="TAT"/>
    <property type="match status" value="1"/>
</dbReference>
<dbReference type="Proteomes" id="UP001240639">
    <property type="component" value="Unassembled WGS sequence"/>
</dbReference>
<keyword evidence="7" id="KW-1185">Reference proteome</keyword>
<evidence type="ECO:0000256" key="3">
    <source>
        <dbReference type="SAM" id="SignalP"/>
    </source>
</evidence>
<evidence type="ECO:0000259" key="4">
    <source>
        <dbReference type="Pfam" id="PF01408"/>
    </source>
</evidence>
<organism evidence="6 7">
    <name type="scientific">Qipengyuania profundimaris</name>
    <dbReference type="NCBI Taxonomy" id="3067652"/>
    <lineage>
        <taxon>Bacteria</taxon>
        <taxon>Pseudomonadati</taxon>
        <taxon>Pseudomonadota</taxon>
        <taxon>Alphaproteobacteria</taxon>
        <taxon>Sphingomonadales</taxon>
        <taxon>Erythrobacteraceae</taxon>
        <taxon>Qipengyuania</taxon>
    </lineage>
</organism>
<keyword evidence="2" id="KW-1133">Transmembrane helix</keyword>
<feature type="signal peptide" evidence="3">
    <location>
        <begin position="1"/>
        <end position="33"/>
    </location>
</feature>
<feature type="domain" description="GFO/IDH/MocA-like oxidoreductase" evidence="5">
    <location>
        <begin position="192"/>
        <end position="311"/>
    </location>
</feature>
<reference evidence="6 7" key="1">
    <citation type="submission" date="2023-08" db="EMBL/GenBank/DDBJ databases">
        <title>genomic of G39.</title>
        <authorList>
            <person name="Wang Y."/>
        </authorList>
    </citation>
    <scope>NUCLEOTIDE SEQUENCE [LARGE SCALE GENOMIC DNA]</scope>
    <source>
        <strain evidence="6 7">G39</strain>
    </source>
</reference>
<gene>
    <name evidence="6" type="ORF">Q9K02_04545</name>
</gene>
<dbReference type="InterPro" id="IPR006311">
    <property type="entry name" value="TAT_signal"/>
</dbReference>
<dbReference type="SUPFAM" id="SSF55347">
    <property type="entry name" value="Glyceraldehyde-3-phosphate dehydrogenase-like, C-terminal domain"/>
    <property type="match status" value="1"/>
</dbReference>
<feature type="transmembrane region" description="Helical" evidence="2">
    <location>
        <begin position="56"/>
        <end position="75"/>
    </location>
</feature>
<dbReference type="InterPro" id="IPR050463">
    <property type="entry name" value="Gfo/Idh/MocA_oxidrdct_glycsds"/>
</dbReference>
<comment type="caution">
    <text evidence="6">The sequence shown here is derived from an EMBL/GenBank/DDBJ whole genome shotgun (WGS) entry which is preliminary data.</text>
</comment>
<dbReference type="RefSeq" id="WP_305931821.1">
    <property type="nucleotide sequence ID" value="NZ_JAVAIM010000001.1"/>
</dbReference>
<keyword evidence="2" id="KW-0472">Membrane</keyword>
<evidence type="ECO:0000256" key="1">
    <source>
        <dbReference type="ARBA" id="ARBA00023002"/>
    </source>
</evidence>
<feature type="domain" description="Gfo/Idh/MocA-like oxidoreductase N-terminal" evidence="4">
    <location>
        <begin position="56"/>
        <end position="177"/>
    </location>
</feature>